<sequence>MTSWFKSWNPIVSFPDYHGQYSVGTVDVEIPVSDLPSPSDAPDGAQPTIAFRVFYPCVKPASSQSDRPVRWIPQPQRETISAFAKFIGVKNPRIANLISYMPQQLYWINLPAHRNAKLLDPPTSNGRWPVTFFSHGLAGSRNAYSYVCGDLASNGMIVIALDHRDGSSPIQYVRATATTEAKILEPVKISHEPSAEVYEGRDKQLRIRLWEISMAYEALIKIDAGQRIENLDINASKNRNERVEVLWQFDGMLDIHRAGKVTWAGHSFGAATTVQLLKSIYYHRDRPVEGSGKALIAPNSDAAIIQQITEESPMLLLDMWCLPLQSPDQAFLWDKPLPSYAVGGPSGANVLSVLSEAFYNWEDNLNLNKHAVAAPSLSRRPSIAPRLSRDPGKLLPNWARLREESPSKDSGYASELSRSALRSLTRQRSRASGLTTPSNGGSSSHRGRVTSTTHGYEARPARTEGPHTWVIQKSQHFNQSDFGLLFPWLSKRITKAEEPERILELNVRAMVQVLRECGVEVAGEDDREILAKDGDIRRWKHISVSDEPQETINQVTRKLSIISASGKSVGSPRPRDGMTMGMKMDQKAEAELPVLSI</sequence>
<comment type="catalytic activity">
    <reaction evidence="4">
        <text>a 1-O-alkyl-2-acetyl-sn-glycero-3-phosphocholine + H2O = a 1-O-alkyl-sn-glycero-3-phosphocholine + acetate + H(+)</text>
        <dbReference type="Rhea" id="RHEA:17777"/>
        <dbReference type="ChEBI" id="CHEBI:15377"/>
        <dbReference type="ChEBI" id="CHEBI:15378"/>
        <dbReference type="ChEBI" id="CHEBI:30089"/>
        <dbReference type="ChEBI" id="CHEBI:30909"/>
        <dbReference type="ChEBI" id="CHEBI:36707"/>
        <dbReference type="EC" id="3.1.1.47"/>
    </reaction>
</comment>
<gene>
    <name evidence="6" type="ORF">RCC_11017</name>
</gene>
<comment type="similarity">
    <text evidence="4">Belongs to the serine esterase family.</text>
</comment>
<proteinExistence type="inferred from homology"/>
<keyword evidence="7" id="KW-1185">Reference proteome</keyword>
<name>A0A2D3VMZ9_9PEZI</name>
<dbReference type="RefSeq" id="XP_023632012.1">
    <property type="nucleotide sequence ID" value="XM_023776244.1"/>
</dbReference>
<dbReference type="SUPFAM" id="SSF53474">
    <property type="entry name" value="alpha/beta-Hydrolases"/>
    <property type="match status" value="1"/>
</dbReference>
<dbReference type="EMBL" id="FJUY01000026">
    <property type="protein sequence ID" value="CZT25289.1"/>
    <property type="molecule type" value="Genomic_DNA"/>
</dbReference>
<evidence type="ECO:0000256" key="5">
    <source>
        <dbReference type="SAM" id="MobiDB-lite"/>
    </source>
</evidence>
<accession>A0A2D3VMZ9</accession>
<dbReference type="GO" id="GO:0003847">
    <property type="term" value="F:1-alkyl-2-acetylglycerophosphocholine esterase activity"/>
    <property type="evidence" value="ECO:0007669"/>
    <property type="project" value="UniProtKB-UniRule"/>
</dbReference>
<dbReference type="GeneID" id="35606050"/>
<evidence type="ECO:0000313" key="7">
    <source>
        <dbReference type="Proteomes" id="UP000225277"/>
    </source>
</evidence>
<dbReference type="EC" id="3.1.1.47" evidence="4"/>
<dbReference type="PANTHER" id="PTHR10272:SF7">
    <property type="entry name" value="PHOSPHOLIPASE-RELATED"/>
    <property type="match status" value="1"/>
</dbReference>
<feature type="region of interest" description="Disordered" evidence="5">
    <location>
        <begin position="424"/>
        <end position="464"/>
    </location>
</feature>
<dbReference type="PIRSF" id="PIRSF018169">
    <property type="entry name" value="PAF_acetylhydrolase"/>
    <property type="match status" value="1"/>
</dbReference>
<evidence type="ECO:0000256" key="4">
    <source>
        <dbReference type="PIRNR" id="PIRNR018169"/>
    </source>
</evidence>
<dbReference type="PANTHER" id="PTHR10272">
    <property type="entry name" value="PLATELET-ACTIVATING FACTOR ACETYLHYDROLASE"/>
    <property type="match status" value="1"/>
</dbReference>
<dbReference type="GO" id="GO:0016042">
    <property type="term" value="P:lipid catabolic process"/>
    <property type="evidence" value="ECO:0007669"/>
    <property type="project" value="UniProtKB-KW"/>
</dbReference>
<dbReference type="OrthoDB" id="2363873at2759"/>
<feature type="compositionally biased region" description="Polar residues" evidence="5">
    <location>
        <begin position="433"/>
        <end position="454"/>
    </location>
</feature>
<evidence type="ECO:0000256" key="2">
    <source>
        <dbReference type="ARBA" id="ARBA00022963"/>
    </source>
</evidence>
<reference evidence="6 7" key="1">
    <citation type="submission" date="2016-03" db="EMBL/GenBank/DDBJ databases">
        <authorList>
            <person name="Ploux O."/>
        </authorList>
    </citation>
    <scope>NUCLEOTIDE SEQUENCE [LARGE SCALE GENOMIC DNA]</scope>
    <source>
        <strain evidence="6 7">URUG2</strain>
    </source>
</reference>
<evidence type="ECO:0000256" key="3">
    <source>
        <dbReference type="ARBA" id="ARBA00023098"/>
    </source>
</evidence>
<evidence type="ECO:0000313" key="6">
    <source>
        <dbReference type="EMBL" id="CZT25289.1"/>
    </source>
</evidence>
<keyword evidence="1 4" id="KW-0378">Hydrolase</keyword>
<keyword evidence="2 4" id="KW-0442">Lipid degradation</keyword>
<dbReference type="InterPro" id="IPR029058">
    <property type="entry name" value="AB_hydrolase_fold"/>
</dbReference>
<dbReference type="Pfam" id="PF03403">
    <property type="entry name" value="PAF-AH_p_II"/>
    <property type="match status" value="1"/>
</dbReference>
<dbReference type="AlphaFoldDB" id="A0A2D3VMZ9"/>
<evidence type="ECO:0000256" key="1">
    <source>
        <dbReference type="ARBA" id="ARBA00022801"/>
    </source>
</evidence>
<keyword evidence="3 4" id="KW-0443">Lipid metabolism</keyword>
<protein>
    <recommendedName>
        <fullName evidence="4">Putative phospholipase</fullName>
        <ecNumber evidence="4">3.1.1.47</ecNumber>
    </recommendedName>
</protein>
<dbReference type="Gene3D" id="3.40.50.1820">
    <property type="entry name" value="alpha/beta hydrolase"/>
    <property type="match status" value="1"/>
</dbReference>
<dbReference type="InterPro" id="IPR016715">
    <property type="entry name" value="PAF_acetylhydro_eukaryote"/>
</dbReference>
<dbReference type="STRING" id="112498.A0A2D3VMZ9"/>
<organism evidence="6 7">
    <name type="scientific">Ramularia collo-cygni</name>
    <dbReference type="NCBI Taxonomy" id="112498"/>
    <lineage>
        <taxon>Eukaryota</taxon>
        <taxon>Fungi</taxon>
        <taxon>Dikarya</taxon>
        <taxon>Ascomycota</taxon>
        <taxon>Pezizomycotina</taxon>
        <taxon>Dothideomycetes</taxon>
        <taxon>Dothideomycetidae</taxon>
        <taxon>Mycosphaerellales</taxon>
        <taxon>Mycosphaerellaceae</taxon>
        <taxon>Ramularia</taxon>
    </lineage>
</organism>
<dbReference type="Proteomes" id="UP000225277">
    <property type="component" value="Unassembled WGS sequence"/>
</dbReference>